<keyword evidence="3" id="KW-1185">Reference proteome</keyword>
<name>A0A4P6JMU9_KTERU</name>
<evidence type="ECO:0000313" key="2">
    <source>
        <dbReference type="EMBL" id="QBD76362.1"/>
    </source>
</evidence>
<dbReference type="EMBL" id="CP035758">
    <property type="protein sequence ID" value="QBD76362.1"/>
    <property type="molecule type" value="Genomic_DNA"/>
</dbReference>
<dbReference type="AlphaFoldDB" id="A0A4P6JMU9"/>
<dbReference type="KEGG" id="kbs:EPA93_10215"/>
<gene>
    <name evidence="2" type="ORF">EPA93_10215</name>
</gene>
<dbReference type="RefSeq" id="WP_129887075.1">
    <property type="nucleotide sequence ID" value="NZ_CP035758.1"/>
</dbReference>
<evidence type="ECO:0000256" key="1">
    <source>
        <dbReference type="SAM" id="Phobius"/>
    </source>
</evidence>
<protein>
    <recommendedName>
        <fullName evidence="4">DUF2269 family protein</fullName>
    </recommendedName>
</protein>
<keyword evidence="1" id="KW-1133">Transmembrane helix</keyword>
<proteinExistence type="predicted"/>
<dbReference type="OrthoDB" id="3390413at2"/>
<evidence type="ECO:0008006" key="4">
    <source>
        <dbReference type="Google" id="ProtNLM"/>
    </source>
</evidence>
<keyword evidence="1" id="KW-0472">Membrane</keyword>
<organism evidence="2 3">
    <name type="scientific">Ktedonosporobacter rubrisoli</name>
    <dbReference type="NCBI Taxonomy" id="2509675"/>
    <lineage>
        <taxon>Bacteria</taxon>
        <taxon>Bacillati</taxon>
        <taxon>Chloroflexota</taxon>
        <taxon>Ktedonobacteria</taxon>
        <taxon>Ktedonobacterales</taxon>
        <taxon>Ktedonosporobacteraceae</taxon>
        <taxon>Ktedonosporobacter</taxon>
    </lineage>
</organism>
<feature type="transmembrane region" description="Helical" evidence="1">
    <location>
        <begin position="55"/>
        <end position="74"/>
    </location>
</feature>
<evidence type="ECO:0000313" key="3">
    <source>
        <dbReference type="Proteomes" id="UP000290365"/>
    </source>
</evidence>
<dbReference type="Proteomes" id="UP000290365">
    <property type="component" value="Chromosome"/>
</dbReference>
<accession>A0A4P6JMU9</accession>
<sequence length="146" mass="16585">MDDKQLLLATLQEDWKHAHKAEDKRHIIAALNLILATACQIALALLGFSPRLLPLTLWLIIIGIYGIAASSKLYERSQYHNMRAKEVRGQLDPESVVNQSYQAAEEKHRKHYPVLMHIRLNNIWLGMHVVVALLGLIYTVLCLRGA</sequence>
<feature type="transmembrane region" description="Helical" evidence="1">
    <location>
        <begin position="27"/>
        <end position="49"/>
    </location>
</feature>
<reference evidence="2 3" key="1">
    <citation type="submission" date="2019-01" db="EMBL/GenBank/DDBJ databases">
        <title>Ktedonosporobacter rubrisoli SCAWS-G2.</title>
        <authorList>
            <person name="Huang Y."/>
            <person name="Yan B."/>
        </authorList>
    </citation>
    <scope>NUCLEOTIDE SEQUENCE [LARGE SCALE GENOMIC DNA]</scope>
    <source>
        <strain evidence="2 3">SCAWS-G2</strain>
    </source>
</reference>
<keyword evidence="1" id="KW-0812">Transmembrane</keyword>
<feature type="transmembrane region" description="Helical" evidence="1">
    <location>
        <begin position="123"/>
        <end position="141"/>
    </location>
</feature>